<reference evidence="2 3" key="1">
    <citation type="journal article" date="2021" name="Commun. Biol.">
        <title>The genome of Shorea leprosula (Dipterocarpaceae) highlights the ecological relevance of drought in aseasonal tropical rainforests.</title>
        <authorList>
            <person name="Ng K.K.S."/>
            <person name="Kobayashi M.J."/>
            <person name="Fawcett J.A."/>
            <person name="Hatakeyama M."/>
            <person name="Paape T."/>
            <person name="Ng C.H."/>
            <person name="Ang C.C."/>
            <person name="Tnah L.H."/>
            <person name="Lee C.T."/>
            <person name="Nishiyama T."/>
            <person name="Sese J."/>
            <person name="O'Brien M.J."/>
            <person name="Copetti D."/>
            <person name="Mohd Noor M.I."/>
            <person name="Ong R.C."/>
            <person name="Putra M."/>
            <person name="Sireger I.Z."/>
            <person name="Indrioko S."/>
            <person name="Kosugi Y."/>
            <person name="Izuno A."/>
            <person name="Isagi Y."/>
            <person name="Lee S.L."/>
            <person name="Shimizu K.K."/>
        </authorList>
    </citation>
    <scope>NUCLEOTIDE SEQUENCE [LARGE SCALE GENOMIC DNA]</scope>
    <source>
        <strain evidence="2">214</strain>
    </source>
</reference>
<proteinExistence type="predicted"/>
<keyword evidence="3" id="KW-1185">Reference proteome</keyword>
<gene>
    <name evidence="2" type="ORF">SLEP1_g25718</name>
</gene>
<evidence type="ECO:0000313" key="3">
    <source>
        <dbReference type="Proteomes" id="UP001054252"/>
    </source>
</evidence>
<accession>A0AAV5JQE0</accession>
<organism evidence="2 3">
    <name type="scientific">Rubroshorea leprosula</name>
    <dbReference type="NCBI Taxonomy" id="152421"/>
    <lineage>
        <taxon>Eukaryota</taxon>
        <taxon>Viridiplantae</taxon>
        <taxon>Streptophyta</taxon>
        <taxon>Embryophyta</taxon>
        <taxon>Tracheophyta</taxon>
        <taxon>Spermatophyta</taxon>
        <taxon>Magnoliopsida</taxon>
        <taxon>eudicotyledons</taxon>
        <taxon>Gunneridae</taxon>
        <taxon>Pentapetalae</taxon>
        <taxon>rosids</taxon>
        <taxon>malvids</taxon>
        <taxon>Malvales</taxon>
        <taxon>Dipterocarpaceae</taxon>
        <taxon>Rubroshorea</taxon>
    </lineage>
</organism>
<feature type="domain" description="Peptide N-acetyl-beta-D-glucosaminyl asparaginase amidase A N-terminal" evidence="1">
    <location>
        <begin position="99"/>
        <end position="152"/>
    </location>
</feature>
<dbReference type="AlphaFoldDB" id="A0AAV5JQE0"/>
<comment type="caution">
    <text evidence="2">The sequence shown here is derived from an EMBL/GenBank/DDBJ whole genome shotgun (WGS) entry which is preliminary data.</text>
</comment>
<name>A0AAV5JQE0_9ROSI</name>
<sequence length="156" mass="17408">MHYNSNNSTLASECPHSMQMHNISPAGNPNQHPWLPLSALFFSFSHSSLSPPLPPSANLKPSSYQVSFPPPLRPSHLNDIPPTTYFEVTKPIRLPKTQPCVNPILHHDFGYTYGKPPVLANYTLPCHCPSHDFSKIVLEWNATCKGRQFDRFSGSG</sequence>
<protein>
    <recommendedName>
        <fullName evidence="1">Peptide N-acetyl-beta-D-glucosaminyl asparaginase amidase A N-terminal domain-containing protein</fullName>
    </recommendedName>
</protein>
<evidence type="ECO:0000259" key="1">
    <source>
        <dbReference type="Pfam" id="PF12222"/>
    </source>
</evidence>
<evidence type="ECO:0000313" key="2">
    <source>
        <dbReference type="EMBL" id="GKV14916.1"/>
    </source>
</evidence>
<dbReference type="InterPro" id="IPR021102">
    <property type="entry name" value="PNGase_A"/>
</dbReference>
<dbReference type="EMBL" id="BPVZ01000042">
    <property type="protein sequence ID" value="GKV14916.1"/>
    <property type="molecule type" value="Genomic_DNA"/>
</dbReference>
<dbReference type="PANTHER" id="PTHR31104">
    <property type="entry name" value="PEPTIDE-N4-(N-ACETYL-BETA-GLUCOSAMINYL)ASPARAGINE AMIDASE A PROTEIN"/>
    <property type="match status" value="1"/>
</dbReference>
<dbReference type="Pfam" id="PF12222">
    <property type="entry name" value="PNGaseA"/>
    <property type="match status" value="1"/>
</dbReference>
<dbReference type="InterPro" id="IPR056948">
    <property type="entry name" value="PNGaseA_N"/>
</dbReference>
<dbReference type="Proteomes" id="UP001054252">
    <property type="component" value="Unassembled WGS sequence"/>
</dbReference>